<dbReference type="SMART" id="SM00267">
    <property type="entry name" value="GGDEF"/>
    <property type="match status" value="1"/>
</dbReference>
<protein>
    <submittedName>
        <fullName evidence="2">Signal transduction diguanylate cyclase</fullName>
    </submittedName>
</protein>
<comment type="caution">
    <text evidence="2">The sequence shown here is derived from an EMBL/GenBank/DDBJ whole genome shotgun (WGS) entry which is preliminary data.</text>
</comment>
<dbReference type="GO" id="GO:0005886">
    <property type="term" value="C:plasma membrane"/>
    <property type="evidence" value="ECO:0007669"/>
    <property type="project" value="TreeGrafter"/>
</dbReference>
<dbReference type="CDD" id="cd01949">
    <property type="entry name" value="GGDEF"/>
    <property type="match status" value="1"/>
</dbReference>
<accession>A0A2I9E2C4</accession>
<dbReference type="GO" id="GO:1902201">
    <property type="term" value="P:negative regulation of bacterial-type flagellum-dependent cell motility"/>
    <property type="evidence" value="ECO:0007669"/>
    <property type="project" value="TreeGrafter"/>
</dbReference>
<dbReference type="NCBIfam" id="TIGR00254">
    <property type="entry name" value="GGDEF"/>
    <property type="match status" value="1"/>
</dbReference>
<dbReference type="PANTHER" id="PTHR45138">
    <property type="entry name" value="REGULATORY COMPONENTS OF SENSORY TRANSDUCTION SYSTEM"/>
    <property type="match status" value="1"/>
</dbReference>
<dbReference type="Proteomes" id="UP000236569">
    <property type="component" value="Unassembled WGS sequence"/>
</dbReference>
<dbReference type="Pfam" id="PF00990">
    <property type="entry name" value="GGDEF"/>
    <property type="match status" value="1"/>
</dbReference>
<dbReference type="InterPro" id="IPR029787">
    <property type="entry name" value="Nucleotide_cyclase"/>
</dbReference>
<reference evidence="3" key="1">
    <citation type="submission" date="2018-01" db="EMBL/GenBank/DDBJ databases">
        <title>Draft Genome Sequence of the Radioresistant Bacterium Deinococcus aerius TR0125, Isolated from the Higher Atmosphere above Japan.</title>
        <authorList>
            <person name="Satoh K."/>
            <person name="Arai H."/>
            <person name="Sanzen T."/>
            <person name="Kawaguchi Y."/>
            <person name="Hayashi H."/>
            <person name="Yokobori S."/>
            <person name="Yamagishi A."/>
            <person name="Oono Y."/>
            <person name="Narumi I."/>
        </authorList>
    </citation>
    <scope>NUCLEOTIDE SEQUENCE [LARGE SCALE GENOMIC DNA]</scope>
    <source>
        <strain evidence="3">TR0125</strain>
    </source>
</reference>
<proteinExistence type="predicted"/>
<dbReference type="GO" id="GO:0043709">
    <property type="term" value="P:cell adhesion involved in single-species biofilm formation"/>
    <property type="evidence" value="ECO:0007669"/>
    <property type="project" value="TreeGrafter"/>
</dbReference>
<dbReference type="EMBL" id="BFAG01000019">
    <property type="protein sequence ID" value="GBF07915.1"/>
    <property type="molecule type" value="Genomic_DNA"/>
</dbReference>
<sequence>MLAALARSSGQVDAVVQTVHWQAGALFPAQVTLLALLEPEGDWRWELYEGEQRYTQRLPFYPEGILETVLRGEPLSIPDIEAYLAEHPVRVRRLVDHDEVLLEIGEEEPEEPVLSMLFVPLEVRGARVGVLSVQSYAPAAFDDTDLQFLDLLGQHVSIALENAGLREELERATLTDALTGLPNRRAFGRDAPLALERARREGRDLTLVMLDVHDFKSVNDTFGHPVGDAVLATLGRVFREALPAPGAAFRLSGDEFALLVWEAEDRLGDLARRIEEGLRTAEWPPGLGPVCLQGGAAQAGPGASLHDWLSLADARMYCAKRGRARGLHVCWGLDFGREDVSA</sequence>
<dbReference type="SUPFAM" id="SSF55781">
    <property type="entry name" value="GAF domain-like"/>
    <property type="match status" value="1"/>
</dbReference>
<dbReference type="PANTHER" id="PTHR45138:SF9">
    <property type="entry name" value="DIGUANYLATE CYCLASE DGCM-RELATED"/>
    <property type="match status" value="1"/>
</dbReference>
<dbReference type="Gene3D" id="3.30.450.40">
    <property type="match status" value="1"/>
</dbReference>
<dbReference type="InterPro" id="IPR029016">
    <property type="entry name" value="GAF-like_dom_sf"/>
</dbReference>
<evidence type="ECO:0000259" key="1">
    <source>
        <dbReference type="PROSITE" id="PS50887"/>
    </source>
</evidence>
<organism evidence="2 3">
    <name type="scientific">Deinococcus aerius</name>
    <dbReference type="NCBI Taxonomy" id="200253"/>
    <lineage>
        <taxon>Bacteria</taxon>
        <taxon>Thermotogati</taxon>
        <taxon>Deinococcota</taxon>
        <taxon>Deinococci</taxon>
        <taxon>Deinococcales</taxon>
        <taxon>Deinococcaceae</taxon>
        <taxon>Deinococcus</taxon>
    </lineage>
</organism>
<dbReference type="PROSITE" id="PS50887">
    <property type="entry name" value="GGDEF"/>
    <property type="match status" value="1"/>
</dbReference>
<dbReference type="InterPro" id="IPR003018">
    <property type="entry name" value="GAF"/>
</dbReference>
<feature type="domain" description="GGDEF" evidence="1">
    <location>
        <begin position="203"/>
        <end position="342"/>
    </location>
</feature>
<dbReference type="Gene3D" id="3.30.70.270">
    <property type="match status" value="1"/>
</dbReference>
<dbReference type="InterPro" id="IPR000160">
    <property type="entry name" value="GGDEF_dom"/>
</dbReference>
<dbReference type="AlphaFoldDB" id="A0A2I9E2C4"/>
<evidence type="ECO:0000313" key="3">
    <source>
        <dbReference type="Proteomes" id="UP000236569"/>
    </source>
</evidence>
<gene>
    <name evidence="2" type="ORF">DAERI_190048</name>
</gene>
<name>A0A2I9E2C4_9DEIO</name>
<dbReference type="SMART" id="SM00065">
    <property type="entry name" value="GAF"/>
    <property type="match status" value="1"/>
</dbReference>
<dbReference type="SUPFAM" id="SSF55073">
    <property type="entry name" value="Nucleotide cyclase"/>
    <property type="match status" value="1"/>
</dbReference>
<dbReference type="InterPro" id="IPR043128">
    <property type="entry name" value="Rev_trsase/Diguanyl_cyclase"/>
</dbReference>
<keyword evidence="3" id="KW-1185">Reference proteome</keyword>
<dbReference type="Pfam" id="PF13185">
    <property type="entry name" value="GAF_2"/>
    <property type="match status" value="1"/>
</dbReference>
<dbReference type="GO" id="GO:0052621">
    <property type="term" value="F:diguanylate cyclase activity"/>
    <property type="evidence" value="ECO:0007669"/>
    <property type="project" value="TreeGrafter"/>
</dbReference>
<dbReference type="InterPro" id="IPR050469">
    <property type="entry name" value="Diguanylate_Cyclase"/>
</dbReference>
<evidence type="ECO:0000313" key="2">
    <source>
        <dbReference type="EMBL" id="GBF07915.1"/>
    </source>
</evidence>